<dbReference type="EMBL" id="ML178817">
    <property type="protein sequence ID" value="TFL05105.1"/>
    <property type="molecule type" value="Genomic_DNA"/>
</dbReference>
<evidence type="ECO:0000313" key="1">
    <source>
        <dbReference type="EMBL" id="TFL05105.1"/>
    </source>
</evidence>
<dbReference type="AlphaFoldDB" id="A0A5C3QSY7"/>
<protein>
    <recommendedName>
        <fullName evidence="3">AB hydrolase-1 domain-containing protein</fullName>
    </recommendedName>
</protein>
<accession>A0A5C3QSY7</accession>
<sequence length="257" mass="28190">MVNGSYPTILIIHGFIFHSGTFQKLSYFTDEYGLRPIYINRRGYQGSTAYNTNETAVLSNGTSEERTEFLNTEGAYLGLLVDGLSQALNLSGPTTVLGWSLGTPFAMAFITSVTSDIDEAVIRRLQDSVTSVILLEPTTTLLGIANPPGTYQPGSIQSIPSLNTFYIWLTSYFNHGDLSTRALSVIEQRMPETLRPGTLQRMSGLDLLNISEIVSGPDRAEFTLSGDPGFLEPLEGLVNRTNLDGELCRHWPRIGTS</sequence>
<evidence type="ECO:0008006" key="3">
    <source>
        <dbReference type="Google" id="ProtNLM"/>
    </source>
</evidence>
<gene>
    <name evidence="1" type="ORF">BDV98DRAFT_561485</name>
</gene>
<reference evidence="1 2" key="1">
    <citation type="journal article" date="2019" name="Nat. Ecol. Evol.">
        <title>Megaphylogeny resolves global patterns of mushroom evolution.</title>
        <authorList>
            <person name="Varga T."/>
            <person name="Krizsan K."/>
            <person name="Foldi C."/>
            <person name="Dima B."/>
            <person name="Sanchez-Garcia M."/>
            <person name="Sanchez-Ramirez S."/>
            <person name="Szollosi G.J."/>
            <person name="Szarkandi J.G."/>
            <person name="Papp V."/>
            <person name="Albert L."/>
            <person name="Andreopoulos W."/>
            <person name="Angelini C."/>
            <person name="Antonin V."/>
            <person name="Barry K.W."/>
            <person name="Bougher N.L."/>
            <person name="Buchanan P."/>
            <person name="Buyck B."/>
            <person name="Bense V."/>
            <person name="Catcheside P."/>
            <person name="Chovatia M."/>
            <person name="Cooper J."/>
            <person name="Damon W."/>
            <person name="Desjardin D."/>
            <person name="Finy P."/>
            <person name="Geml J."/>
            <person name="Haridas S."/>
            <person name="Hughes K."/>
            <person name="Justo A."/>
            <person name="Karasinski D."/>
            <person name="Kautmanova I."/>
            <person name="Kiss B."/>
            <person name="Kocsube S."/>
            <person name="Kotiranta H."/>
            <person name="LaButti K.M."/>
            <person name="Lechner B.E."/>
            <person name="Liimatainen K."/>
            <person name="Lipzen A."/>
            <person name="Lukacs Z."/>
            <person name="Mihaltcheva S."/>
            <person name="Morgado L.N."/>
            <person name="Niskanen T."/>
            <person name="Noordeloos M.E."/>
            <person name="Ohm R.A."/>
            <person name="Ortiz-Santana B."/>
            <person name="Ovrebo C."/>
            <person name="Racz N."/>
            <person name="Riley R."/>
            <person name="Savchenko A."/>
            <person name="Shiryaev A."/>
            <person name="Soop K."/>
            <person name="Spirin V."/>
            <person name="Szebenyi C."/>
            <person name="Tomsovsky M."/>
            <person name="Tulloss R.E."/>
            <person name="Uehling J."/>
            <person name="Grigoriev I.V."/>
            <person name="Vagvolgyi C."/>
            <person name="Papp T."/>
            <person name="Martin F.M."/>
            <person name="Miettinen O."/>
            <person name="Hibbett D.S."/>
            <person name="Nagy L.G."/>
        </authorList>
    </citation>
    <scope>NUCLEOTIDE SEQUENCE [LARGE SCALE GENOMIC DNA]</scope>
    <source>
        <strain evidence="1 2">CBS 309.79</strain>
    </source>
</reference>
<proteinExistence type="predicted"/>
<dbReference type="SUPFAM" id="SSF53474">
    <property type="entry name" value="alpha/beta-Hydrolases"/>
    <property type="match status" value="1"/>
</dbReference>
<keyword evidence="2" id="KW-1185">Reference proteome</keyword>
<name>A0A5C3QSY7_9AGAR</name>
<evidence type="ECO:0000313" key="2">
    <source>
        <dbReference type="Proteomes" id="UP000305067"/>
    </source>
</evidence>
<organism evidence="1 2">
    <name type="scientific">Pterulicium gracile</name>
    <dbReference type="NCBI Taxonomy" id="1884261"/>
    <lineage>
        <taxon>Eukaryota</taxon>
        <taxon>Fungi</taxon>
        <taxon>Dikarya</taxon>
        <taxon>Basidiomycota</taxon>
        <taxon>Agaricomycotina</taxon>
        <taxon>Agaricomycetes</taxon>
        <taxon>Agaricomycetidae</taxon>
        <taxon>Agaricales</taxon>
        <taxon>Pleurotineae</taxon>
        <taxon>Pterulaceae</taxon>
        <taxon>Pterulicium</taxon>
    </lineage>
</organism>
<dbReference type="OrthoDB" id="3466517at2759"/>
<dbReference type="Proteomes" id="UP000305067">
    <property type="component" value="Unassembled WGS sequence"/>
</dbReference>
<dbReference type="InterPro" id="IPR029058">
    <property type="entry name" value="AB_hydrolase_fold"/>
</dbReference>
<dbReference type="Gene3D" id="3.40.50.1820">
    <property type="entry name" value="alpha/beta hydrolase"/>
    <property type="match status" value="1"/>
</dbReference>